<dbReference type="FunFam" id="3.40.50.300:FF:002884">
    <property type="entry name" value="ATP-dependent DNA helicase"/>
    <property type="match status" value="1"/>
</dbReference>
<dbReference type="CDD" id="cd18809">
    <property type="entry name" value="SF1_C_RecD"/>
    <property type="match status" value="1"/>
</dbReference>
<sequence length="145" mass="16470">MLLRNLNPSVGLCNGTRLIVKRIMQNVLDCEVISGQNAGSRVFIPRVELSPSDSNLPFQLKRRQFPIRLAFCMTINKSQGQTLKKVGIYLPQPVFSHGMLYVAFSRCSSMRNVRVLVKDTKKQGRLIPGCSKVFTRNIVYREVLQ</sequence>
<keyword evidence="2" id="KW-0547">Nucleotide-binding</keyword>
<dbReference type="OrthoDB" id="6415266at2759"/>
<dbReference type="PANTHER" id="PTHR23274">
    <property type="entry name" value="DNA HELICASE-RELATED"/>
    <property type="match status" value="1"/>
</dbReference>
<evidence type="ECO:0000313" key="2">
    <source>
        <dbReference type="EMBL" id="KFM58643.1"/>
    </source>
</evidence>
<dbReference type="EMBL" id="KK112832">
    <property type="protein sequence ID" value="KFM58643.1"/>
    <property type="molecule type" value="Genomic_DNA"/>
</dbReference>
<keyword evidence="2" id="KW-0378">Hydrolase</keyword>
<keyword evidence="2" id="KW-0067">ATP-binding</keyword>
<dbReference type="GO" id="GO:0005657">
    <property type="term" value="C:replication fork"/>
    <property type="evidence" value="ECO:0007669"/>
    <property type="project" value="TreeGrafter"/>
</dbReference>
<gene>
    <name evidence="2" type="ORF">X975_13808</name>
</gene>
<dbReference type="PANTHER" id="PTHR23274:SF51">
    <property type="entry name" value="OS03G0423850 PROTEIN"/>
    <property type="match status" value="1"/>
</dbReference>
<dbReference type="GO" id="GO:0006260">
    <property type="term" value="P:DNA replication"/>
    <property type="evidence" value="ECO:0007669"/>
    <property type="project" value="TreeGrafter"/>
</dbReference>
<dbReference type="AlphaFoldDB" id="A0A087T0K4"/>
<dbReference type="Proteomes" id="UP000054359">
    <property type="component" value="Unassembled WGS sequence"/>
</dbReference>
<name>A0A087T0K4_STEMI</name>
<organism evidence="2 3">
    <name type="scientific">Stegodyphus mimosarum</name>
    <name type="common">African social velvet spider</name>
    <dbReference type="NCBI Taxonomy" id="407821"/>
    <lineage>
        <taxon>Eukaryota</taxon>
        <taxon>Metazoa</taxon>
        <taxon>Ecdysozoa</taxon>
        <taxon>Arthropoda</taxon>
        <taxon>Chelicerata</taxon>
        <taxon>Arachnida</taxon>
        <taxon>Araneae</taxon>
        <taxon>Araneomorphae</taxon>
        <taxon>Entelegynae</taxon>
        <taxon>Eresoidea</taxon>
        <taxon>Eresidae</taxon>
        <taxon>Stegodyphus</taxon>
    </lineage>
</organism>
<dbReference type="STRING" id="407821.A0A087T0K4"/>
<dbReference type="InterPro" id="IPR027417">
    <property type="entry name" value="P-loop_NTPase"/>
</dbReference>
<evidence type="ECO:0000259" key="1">
    <source>
        <dbReference type="Pfam" id="PF21530"/>
    </source>
</evidence>
<keyword evidence="2" id="KW-0347">Helicase</keyword>
<dbReference type="OMA" id="TIRCKQP"/>
<dbReference type="SUPFAM" id="SSF52540">
    <property type="entry name" value="P-loop containing nucleoside triphosphate hydrolases"/>
    <property type="match status" value="1"/>
</dbReference>
<dbReference type="Gene3D" id="3.40.50.300">
    <property type="entry name" value="P-loop containing nucleotide triphosphate hydrolases"/>
    <property type="match status" value="1"/>
</dbReference>
<accession>A0A087T0K4</accession>
<dbReference type="InterPro" id="IPR049163">
    <property type="entry name" value="Pif1-like_2B_dom"/>
</dbReference>
<protein>
    <submittedName>
        <fullName evidence="2">ATP-dependent DNA helicase PIF1</fullName>
    </submittedName>
</protein>
<feature type="non-terminal residue" evidence="2">
    <location>
        <position position="145"/>
    </location>
</feature>
<proteinExistence type="predicted"/>
<keyword evidence="3" id="KW-1185">Reference proteome</keyword>
<feature type="domain" description="DNA helicase Pif1-like 2B" evidence="1">
    <location>
        <begin position="1"/>
        <end position="21"/>
    </location>
</feature>
<dbReference type="GO" id="GO:0004386">
    <property type="term" value="F:helicase activity"/>
    <property type="evidence" value="ECO:0007669"/>
    <property type="project" value="UniProtKB-KW"/>
</dbReference>
<dbReference type="Pfam" id="PF21530">
    <property type="entry name" value="Pif1_2B_dom"/>
    <property type="match status" value="1"/>
</dbReference>
<reference evidence="2 3" key="1">
    <citation type="submission" date="2013-11" db="EMBL/GenBank/DDBJ databases">
        <title>Genome sequencing of Stegodyphus mimosarum.</title>
        <authorList>
            <person name="Bechsgaard J."/>
        </authorList>
    </citation>
    <scope>NUCLEOTIDE SEQUENCE [LARGE SCALE GENOMIC DNA]</scope>
</reference>
<evidence type="ECO:0000313" key="3">
    <source>
        <dbReference type="Proteomes" id="UP000054359"/>
    </source>
</evidence>